<evidence type="ECO:0000313" key="1">
    <source>
        <dbReference type="EMBL" id="THU45380.1"/>
    </source>
</evidence>
<dbReference type="Proteomes" id="UP000317650">
    <property type="component" value="Chromosome 2"/>
</dbReference>
<accession>A0A4S8IBG7</accession>
<keyword evidence="2" id="KW-1185">Reference proteome</keyword>
<dbReference type="AlphaFoldDB" id="A0A4S8IBG7"/>
<proteinExistence type="predicted"/>
<comment type="caution">
    <text evidence="1">The sequence shown here is derived from an EMBL/GenBank/DDBJ whole genome shotgun (WGS) entry which is preliminary data.</text>
</comment>
<name>A0A4S8IBG7_MUSBA</name>
<organism evidence="1 2">
    <name type="scientific">Musa balbisiana</name>
    <name type="common">Banana</name>
    <dbReference type="NCBI Taxonomy" id="52838"/>
    <lineage>
        <taxon>Eukaryota</taxon>
        <taxon>Viridiplantae</taxon>
        <taxon>Streptophyta</taxon>
        <taxon>Embryophyta</taxon>
        <taxon>Tracheophyta</taxon>
        <taxon>Spermatophyta</taxon>
        <taxon>Magnoliopsida</taxon>
        <taxon>Liliopsida</taxon>
        <taxon>Zingiberales</taxon>
        <taxon>Musaceae</taxon>
        <taxon>Musa</taxon>
    </lineage>
</organism>
<reference evidence="1 2" key="1">
    <citation type="journal article" date="2019" name="Nat. Plants">
        <title>Genome sequencing of Musa balbisiana reveals subgenome evolution and function divergence in polyploid bananas.</title>
        <authorList>
            <person name="Yao X."/>
        </authorList>
    </citation>
    <scope>NUCLEOTIDE SEQUENCE [LARGE SCALE GENOMIC DNA]</scope>
    <source>
        <strain evidence="2">cv. DH-PKW</strain>
        <tissue evidence="1">Leaves</tissue>
    </source>
</reference>
<evidence type="ECO:0000313" key="2">
    <source>
        <dbReference type="Proteomes" id="UP000317650"/>
    </source>
</evidence>
<dbReference type="EMBL" id="PYDT01000011">
    <property type="protein sequence ID" value="THU45380.1"/>
    <property type="molecule type" value="Genomic_DNA"/>
</dbReference>
<protein>
    <submittedName>
        <fullName evidence="1">Uncharacterized protein</fullName>
    </submittedName>
</protein>
<gene>
    <name evidence="1" type="ORF">C4D60_Mb02t17300</name>
</gene>
<sequence length="111" mass="12761">MSTSNSTQPALPTLHHLCCIPTSCNFSDLSLCPLSPKQSRRRRRRQQRGSYYSTAREFWYPPSVAGRGVEDGQVKRQIRTVTAGTLRLMVRFRRLWLMKKRLSSKPLGLPV</sequence>